<dbReference type="InterPro" id="IPR008978">
    <property type="entry name" value="HSP20-like_chaperone"/>
</dbReference>
<dbReference type="OrthoDB" id="5295562at2"/>
<dbReference type="EMBL" id="CP024608">
    <property type="protein sequence ID" value="ATQ78744.1"/>
    <property type="molecule type" value="Genomic_DNA"/>
</dbReference>
<dbReference type="KEGG" id="mass:CR152_05825"/>
<comment type="similarity">
    <text evidence="1 2">Belongs to the small heat shock protein (HSP20) family.</text>
</comment>
<dbReference type="PANTHER" id="PTHR11527">
    <property type="entry name" value="HEAT-SHOCK PROTEIN 20 FAMILY MEMBER"/>
    <property type="match status" value="1"/>
</dbReference>
<reference evidence="4" key="1">
    <citation type="submission" date="2017-10" db="EMBL/GenBank/DDBJ databases">
        <title>Massilia psychrophilum sp. nov., a novel purple-pigmented bacterium isolated from Tianshan glacier, Xinjiang Municipality, China.</title>
        <authorList>
            <person name="Wang H."/>
        </authorList>
    </citation>
    <scope>NUCLEOTIDE SEQUENCE [LARGE SCALE GENOMIC DNA]</scope>
    <source>
        <strain evidence="4">B2</strain>
    </source>
</reference>
<dbReference type="PROSITE" id="PS01031">
    <property type="entry name" value="SHSP"/>
    <property type="match status" value="1"/>
</dbReference>
<dbReference type="SUPFAM" id="SSF49764">
    <property type="entry name" value="HSP20-like chaperones"/>
    <property type="match status" value="1"/>
</dbReference>
<dbReference type="InterPro" id="IPR002068">
    <property type="entry name" value="A-crystallin/Hsp20_dom"/>
</dbReference>
<gene>
    <name evidence="4" type="ORF">CR152_05825</name>
</gene>
<accession>A0A2D2DUU0</accession>
<evidence type="ECO:0000259" key="3">
    <source>
        <dbReference type="PROSITE" id="PS01031"/>
    </source>
</evidence>
<keyword evidence="5" id="KW-1185">Reference proteome</keyword>
<evidence type="ECO:0000313" key="4">
    <source>
        <dbReference type="EMBL" id="ATQ78744.1"/>
    </source>
</evidence>
<dbReference type="AlphaFoldDB" id="A0A2D2DUU0"/>
<evidence type="ECO:0000256" key="1">
    <source>
        <dbReference type="PROSITE-ProRule" id="PRU00285"/>
    </source>
</evidence>
<dbReference type="Proteomes" id="UP000229897">
    <property type="component" value="Chromosome"/>
</dbReference>
<dbReference type="Pfam" id="PF00011">
    <property type="entry name" value="HSP20"/>
    <property type="match status" value="1"/>
</dbReference>
<dbReference type="CDD" id="cd06464">
    <property type="entry name" value="ACD_sHsps-like"/>
    <property type="match status" value="1"/>
</dbReference>
<proteinExistence type="inferred from homology"/>
<dbReference type="InterPro" id="IPR031107">
    <property type="entry name" value="Small_HSP"/>
</dbReference>
<dbReference type="Gene3D" id="2.60.40.790">
    <property type="match status" value="1"/>
</dbReference>
<evidence type="ECO:0000313" key="5">
    <source>
        <dbReference type="Proteomes" id="UP000229897"/>
    </source>
</evidence>
<sequence length="145" mass="16031">MYRSMFPGDVFAEMDRLQREIQQAFDLGPSIRGLGRGGFPALNVGSTPHSVEMYAFVPGLDPSSIEVQLEHGVLTIAGERADDLSSAQQQATVQINERFAGRFKRVVSLPDDIDPESVSAHYRDGVLHVTVARREATQPRRISVH</sequence>
<name>A0A2D2DUU0_9BURK</name>
<evidence type="ECO:0000256" key="2">
    <source>
        <dbReference type="RuleBase" id="RU003616"/>
    </source>
</evidence>
<feature type="domain" description="SHSP" evidence="3">
    <location>
        <begin position="33"/>
        <end position="145"/>
    </location>
</feature>
<organism evidence="4 5">
    <name type="scientific">Massilia violaceinigra</name>
    <dbReference type="NCBI Taxonomy" id="2045208"/>
    <lineage>
        <taxon>Bacteria</taxon>
        <taxon>Pseudomonadati</taxon>
        <taxon>Pseudomonadota</taxon>
        <taxon>Betaproteobacteria</taxon>
        <taxon>Burkholderiales</taxon>
        <taxon>Oxalobacteraceae</taxon>
        <taxon>Telluria group</taxon>
        <taxon>Massilia</taxon>
    </lineage>
</organism>
<protein>
    <submittedName>
        <fullName evidence="4">Heat-shock protein Hsp20</fullName>
    </submittedName>
</protein>
<dbReference type="RefSeq" id="WP_099874077.1">
    <property type="nucleotide sequence ID" value="NZ_CP024608.1"/>
</dbReference>